<name>A0A8J3THM4_9ACTN</name>
<gene>
    <name evidence="2" type="ORF">Pme01_55340</name>
</gene>
<dbReference type="AlphaFoldDB" id="A0A8J3THM4"/>
<protein>
    <submittedName>
        <fullName evidence="2">Uncharacterized protein</fullName>
    </submittedName>
</protein>
<dbReference type="Proteomes" id="UP000599074">
    <property type="component" value="Unassembled WGS sequence"/>
</dbReference>
<dbReference type="RefSeq" id="WP_168117420.1">
    <property type="nucleotide sequence ID" value="NZ_BOON01000061.1"/>
</dbReference>
<feature type="region of interest" description="Disordered" evidence="1">
    <location>
        <begin position="1"/>
        <end position="23"/>
    </location>
</feature>
<reference evidence="2" key="1">
    <citation type="submission" date="2021-01" db="EMBL/GenBank/DDBJ databases">
        <title>Whole genome shotgun sequence of Planosporangium mesophilum NBRC 109066.</title>
        <authorList>
            <person name="Komaki H."/>
            <person name="Tamura T."/>
        </authorList>
    </citation>
    <scope>NUCLEOTIDE SEQUENCE</scope>
    <source>
        <strain evidence="2">NBRC 109066</strain>
    </source>
</reference>
<comment type="caution">
    <text evidence="2">The sequence shown here is derived from an EMBL/GenBank/DDBJ whole genome shotgun (WGS) entry which is preliminary data.</text>
</comment>
<proteinExistence type="predicted"/>
<sequence>MRARELMEQARSGQPLDDSHFGKARVTDERFEVSEEVMVGKSVRVPMSMVARIETVAEKMGSDWSKTVRRWIEEGLARDEGTEQDPAAELASAVARLHTAAERAQQLLGQRQGRAA</sequence>
<evidence type="ECO:0000256" key="1">
    <source>
        <dbReference type="SAM" id="MobiDB-lite"/>
    </source>
</evidence>
<evidence type="ECO:0000313" key="3">
    <source>
        <dbReference type="Proteomes" id="UP000599074"/>
    </source>
</evidence>
<accession>A0A8J3THM4</accession>
<evidence type="ECO:0000313" key="2">
    <source>
        <dbReference type="EMBL" id="GII25937.1"/>
    </source>
</evidence>
<organism evidence="2 3">
    <name type="scientific">Planosporangium mesophilum</name>
    <dbReference type="NCBI Taxonomy" id="689768"/>
    <lineage>
        <taxon>Bacteria</taxon>
        <taxon>Bacillati</taxon>
        <taxon>Actinomycetota</taxon>
        <taxon>Actinomycetes</taxon>
        <taxon>Micromonosporales</taxon>
        <taxon>Micromonosporaceae</taxon>
        <taxon>Planosporangium</taxon>
    </lineage>
</organism>
<keyword evidence="3" id="KW-1185">Reference proteome</keyword>
<dbReference type="EMBL" id="BOON01000061">
    <property type="protein sequence ID" value="GII25937.1"/>
    <property type="molecule type" value="Genomic_DNA"/>
</dbReference>